<reference evidence="1 2" key="3">
    <citation type="journal article" date="2010" name="BMC Genomics">
        <title>Transcriptome sequencing and comparative analysis of cucumber flowers with different sex types.</title>
        <authorList>
            <person name="Guo S."/>
            <person name="Zheng Y."/>
            <person name="Joung J.G."/>
            <person name="Liu S."/>
            <person name="Zhang Z."/>
            <person name="Crasta O.R."/>
            <person name="Sobral B.W."/>
            <person name="Xu Y."/>
            <person name="Huang S."/>
            <person name="Fei Z."/>
        </authorList>
    </citation>
    <scope>NUCLEOTIDE SEQUENCE [LARGE SCALE GENOMIC DNA]</scope>
    <source>
        <strain evidence="2">cv. 9930</strain>
    </source>
</reference>
<organism evidence="1 2">
    <name type="scientific">Cucumis sativus</name>
    <name type="common">Cucumber</name>
    <dbReference type="NCBI Taxonomy" id="3659"/>
    <lineage>
        <taxon>Eukaryota</taxon>
        <taxon>Viridiplantae</taxon>
        <taxon>Streptophyta</taxon>
        <taxon>Embryophyta</taxon>
        <taxon>Tracheophyta</taxon>
        <taxon>Spermatophyta</taxon>
        <taxon>Magnoliopsida</taxon>
        <taxon>eudicotyledons</taxon>
        <taxon>Gunneridae</taxon>
        <taxon>Pentapetalae</taxon>
        <taxon>rosids</taxon>
        <taxon>fabids</taxon>
        <taxon>Cucurbitales</taxon>
        <taxon>Cucurbitaceae</taxon>
        <taxon>Benincaseae</taxon>
        <taxon>Cucumis</taxon>
    </lineage>
</organism>
<gene>
    <name evidence="1" type="ORF">Csa_6G405360</name>
</gene>
<proteinExistence type="predicted"/>
<reference evidence="1 2" key="2">
    <citation type="journal article" date="2009" name="PLoS ONE">
        <title>An integrated genetic and cytogenetic map of the cucumber genome.</title>
        <authorList>
            <person name="Ren Y."/>
            <person name="Zhang Z."/>
            <person name="Liu J."/>
            <person name="Staub J.E."/>
            <person name="Han Y."/>
            <person name="Cheng Z."/>
            <person name="Li X."/>
            <person name="Lu J."/>
            <person name="Miao H."/>
            <person name="Kang H."/>
            <person name="Xie B."/>
            <person name="Gu X."/>
            <person name="Wang X."/>
            <person name="Du Y."/>
            <person name="Jin W."/>
            <person name="Huang S."/>
        </authorList>
    </citation>
    <scope>NUCLEOTIDE SEQUENCE [LARGE SCALE GENOMIC DNA]</scope>
    <source>
        <strain evidence="2">cv. 9930</strain>
    </source>
</reference>
<name>A0A0A0KE40_CUCSA</name>
<protein>
    <submittedName>
        <fullName evidence="1">Uncharacterized protein</fullName>
    </submittedName>
</protein>
<dbReference type="Proteomes" id="UP000029981">
    <property type="component" value="Chromosome 6"/>
</dbReference>
<sequence>MSERLIRTSHHKIHIGTNHPQLVSRSPPFLQTMITRVPPSSPANPLYYHALPQKESPISEEH</sequence>
<reference evidence="1 2" key="4">
    <citation type="journal article" date="2011" name="BMC Genomics">
        <title>RNA-Seq improves annotation of protein-coding genes in the cucumber genome.</title>
        <authorList>
            <person name="Li Z."/>
            <person name="Zhang Z."/>
            <person name="Yan P."/>
            <person name="Huang S."/>
            <person name="Fei Z."/>
            <person name="Lin K."/>
        </authorList>
    </citation>
    <scope>NUCLEOTIDE SEQUENCE [LARGE SCALE GENOMIC DNA]</scope>
    <source>
        <strain evidence="2">cv. 9930</strain>
    </source>
</reference>
<accession>A0A0A0KE40</accession>
<dbReference type="EMBL" id="CM002927">
    <property type="protein sequence ID" value="KGN47823.1"/>
    <property type="molecule type" value="Genomic_DNA"/>
</dbReference>
<dbReference type="Gramene" id="KGN47823">
    <property type="protein sequence ID" value="KGN47823"/>
    <property type="gene ID" value="Csa_6G405360"/>
</dbReference>
<reference evidence="1 2" key="1">
    <citation type="journal article" date="2009" name="Nat. Genet.">
        <title>The genome of the cucumber, Cucumis sativus L.</title>
        <authorList>
            <person name="Huang S."/>
            <person name="Li R."/>
            <person name="Zhang Z."/>
            <person name="Li L."/>
            <person name="Gu X."/>
            <person name="Fan W."/>
            <person name="Lucas W.J."/>
            <person name="Wang X."/>
            <person name="Xie B."/>
            <person name="Ni P."/>
            <person name="Ren Y."/>
            <person name="Zhu H."/>
            <person name="Li J."/>
            <person name="Lin K."/>
            <person name="Jin W."/>
            <person name="Fei Z."/>
            <person name="Li G."/>
            <person name="Staub J."/>
            <person name="Kilian A."/>
            <person name="van der Vossen E.A."/>
            <person name="Wu Y."/>
            <person name="Guo J."/>
            <person name="He J."/>
            <person name="Jia Z."/>
            <person name="Ren Y."/>
            <person name="Tian G."/>
            <person name="Lu Y."/>
            <person name="Ruan J."/>
            <person name="Qian W."/>
            <person name="Wang M."/>
            <person name="Huang Q."/>
            <person name="Li B."/>
            <person name="Xuan Z."/>
            <person name="Cao J."/>
            <person name="Asan"/>
            <person name="Wu Z."/>
            <person name="Zhang J."/>
            <person name="Cai Q."/>
            <person name="Bai Y."/>
            <person name="Zhao B."/>
            <person name="Han Y."/>
            <person name="Li Y."/>
            <person name="Li X."/>
            <person name="Wang S."/>
            <person name="Shi Q."/>
            <person name="Liu S."/>
            <person name="Cho W.K."/>
            <person name="Kim J.Y."/>
            <person name="Xu Y."/>
            <person name="Heller-Uszynska K."/>
            <person name="Miao H."/>
            <person name="Cheng Z."/>
            <person name="Zhang S."/>
            <person name="Wu J."/>
            <person name="Yang Y."/>
            <person name="Kang H."/>
            <person name="Li M."/>
            <person name="Liang H."/>
            <person name="Ren X."/>
            <person name="Shi Z."/>
            <person name="Wen M."/>
            <person name="Jian M."/>
            <person name="Yang H."/>
            <person name="Zhang G."/>
            <person name="Yang Z."/>
            <person name="Chen R."/>
            <person name="Liu S."/>
            <person name="Li J."/>
            <person name="Ma L."/>
            <person name="Liu H."/>
            <person name="Zhou Y."/>
            <person name="Zhao J."/>
            <person name="Fang X."/>
            <person name="Li G."/>
            <person name="Fang L."/>
            <person name="Li Y."/>
            <person name="Liu D."/>
            <person name="Zheng H."/>
            <person name="Zhang Y."/>
            <person name="Qin N."/>
            <person name="Li Z."/>
            <person name="Yang G."/>
            <person name="Yang S."/>
            <person name="Bolund L."/>
            <person name="Kristiansen K."/>
            <person name="Zheng H."/>
            <person name="Li S."/>
            <person name="Zhang X."/>
            <person name="Yang H."/>
            <person name="Wang J."/>
            <person name="Sun R."/>
            <person name="Zhang B."/>
            <person name="Jiang S."/>
            <person name="Wang J."/>
            <person name="Du Y."/>
            <person name="Li S."/>
        </authorList>
    </citation>
    <scope>NUCLEOTIDE SEQUENCE [LARGE SCALE GENOMIC DNA]</scope>
    <source>
        <strain evidence="2">cv. 9930</strain>
    </source>
</reference>
<keyword evidence="2" id="KW-1185">Reference proteome</keyword>
<dbReference type="AlphaFoldDB" id="A0A0A0KE40"/>
<evidence type="ECO:0000313" key="1">
    <source>
        <dbReference type="EMBL" id="KGN47823.1"/>
    </source>
</evidence>
<evidence type="ECO:0000313" key="2">
    <source>
        <dbReference type="Proteomes" id="UP000029981"/>
    </source>
</evidence>